<name>A0ABY7JXS6_9ACTN</name>
<dbReference type="PIRSF" id="PIRSF010219">
    <property type="entry name" value="UCP010219"/>
    <property type="match status" value="1"/>
</dbReference>
<keyword evidence="1" id="KW-1133">Transmembrane helix</keyword>
<feature type="transmembrane region" description="Helical" evidence="1">
    <location>
        <begin position="149"/>
        <end position="167"/>
    </location>
</feature>
<dbReference type="EMBL" id="CP097463">
    <property type="protein sequence ID" value="WAX57371.1"/>
    <property type="molecule type" value="Genomic_DNA"/>
</dbReference>
<feature type="transmembrane region" description="Helical" evidence="1">
    <location>
        <begin position="95"/>
        <end position="116"/>
    </location>
</feature>
<reference evidence="2" key="1">
    <citation type="submission" date="2022-05" db="EMBL/GenBank/DDBJ databases">
        <title>Jatrophihabitans sp. SB3-54 whole genome sequence.</title>
        <authorList>
            <person name="Suh M.K."/>
            <person name="Eom M.K."/>
            <person name="Kim J.S."/>
            <person name="Kim H.S."/>
            <person name="Do H.E."/>
            <person name="Shin Y.K."/>
            <person name="Lee J.-S."/>
        </authorList>
    </citation>
    <scope>NUCLEOTIDE SEQUENCE</scope>
    <source>
        <strain evidence="2">SB3-54</strain>
    </source>
</reference>
<dbReference type="RefSeq" id="WP_269443909.1">
    <property type="nucleotide sequence ID" value="NZ_CP097463.1"/>
</dbReference>
<feature type="transmembrane region" description="Helical" evidence="1">
    <location>
        <begin position="21"/>
        <end position="41"/>
    </location>
</feature>
<feature type="transmembrane region" description="Helical" evidence="1">
    <location>
        <begin position="47"/>
        <end position="64"/>
    </location>
</feature>
<evidence type="ECO:0000313" key="3">
    <source>
        <dbReference type="Proteomes" id="UP001164693"/>
    </source>
</evidence>
<keyword evidence="1" id="KW-0812">Transmembrane</keyword>
<gene>
    <name evidence="2" type="ORF">M6B22_01055</name>
</gene>
<dbReference type="Pfam" id="PF11361">
    <property type="entry name" value="DUF3159"/>
    <property type="match status" value="1"/>
</dbReference>
<protein>
    <submittedName>
        <fullName evidence="2">DUF3159 domain-containing protein</fullName>
    </submittedName>
</protein>
<proteinExistence type="predicted"/>
<feature type="transmembrane region" description="Helical" evidence="1">
    <location>
        <begin position="179"/>
        <end position="202"/>
    </location>
</feature>
<accession>A0ABY7JXS6</accession>
<dbReference type="InterPro" id="IPR016566">
    <property type="entry name" value="UCP010219"/>
</dbReference>
<keyword evidence="1" id="KW-0472">Membrane</keyword>
<sequence>MGDRIDLRETYRRQMLASIGGWTGTAITAIPPVVFVIVNAITELRPAIVAAVATAVALAAYRLIRKQPTQQAISGLFGVLIAALIAARTGQARGYFLLGIWTSFLYAVPFAVSIVARRPLIGWLWEFLDPTPGLAGDARWYRCRPLLRAYSWATLAATIVFLARGTVQLTLYEHNVTGWLAFARVAMGYPLWIAAVAFAFLVGTRARHAVTRAAAADGDDAGGAEGNAASVDDGAAERGLGLG</sequence>
<dbReference type="Proteomes" id="UP001164693">
    <property type="component" value="Chromosome"/>
</dbReference>
<evidence type="ECO:0000256" key="1">
    <source>
        <dbReference type="SAM" id="Phobius"/>
    </source>
</evidence>
<evidence type="ECO:0000313" key="2">
    <source>
        <dbReference type="EMBL" id="WAX57371.1"/>
    </source>
</evidence>
<feature type="transmembrane region" description="Helical" evidence="1">
    <location>
        <begin position="71"/>
        <end position="89"/>
    </location>
</feature>
<keyword evidence="3" id="KW-1185">Reference proteome</keyword>
<organism evidence="2 3">
    <name type="scientific">Jatrophihabitans cynanchi</name>
    <dbReference type="NCBI Taxonomy" id="2944128"/>
    <lineage>
        <taxon>Bacteria</taxon>
        <taxon>Bacillati</taxon>
        <taxon>Actinomycetota</taxon>
        <taxon>Actinomycetes</taxon>
        <taxon>Jatrophihabitantales</taxon>
        <taxon>Jatrophihabitantaceae</taxon>
        <taxon>Jatrophihabitans</taxon>
    </lineage>
</organism>